<feature type="signal peptide" evidence="1">
    <location>
        <begin position="1"/>
        <end position="32"/>
    </location>
</feature>
<sequence>MDGNGCVGWPFECPPLLAFSLLPFAVLPFSASFPELPGISALPFPVLDDVDDDEDVQIHMTSWKLSAIKESSSKPWHSFLNAGVMPPFISKSALTQWAIEMSGAVDITTFPLSPLFLTKAAGQQPCLSAFPTNSPSFLAVVGSTERLVFLGTLRPRLGSQAVPPGGGDIMLSFSTSKIKTIFDRVTIEMPLSARAVWSKDQRSWHVLALKSFPHTKLVASLVSAKSERDLLRHIDTLL</sequence>
<feature type="chain" id="PRO_5042222377" evidence="1">
    <location>
        <begin position="33"/>
        <end position="238"/>
    </location>
</feature>
<dbReference type="Proteomes" id="UP001249851">
    <property type="component" value="Unassembled WGS sequence"/>
</dbReference>
<protein>
    <submittedName>
        <fullName evidence="2">Uncharacterized protein</fullName>
    </submittedName>
</protein>
<evidence type="ECO:0000256" key="1">
    <source>
        <dbReference type="SAM" id="SignalP"/>
    </source>
</evidence>
<proteinExistence type="predicted"/>
<dbReference type="AlphaFoldDB" id="A0AAD9R4Q5"/>
<keyword evidence="1" id="KW-0732">Signal</keyword>
<gene>
    <name evidence="2" type="ORF">P5673_002056</name>
</gene>
<comment type="caution">
    <text evidence="2">The sequence shown here is derived from an EMBL/GenBank/DDBJ whole genome shotgun (WGS) entry which is preliminary data.</text>
</comment>
<evidence type="ECO:0000313" key="3">
    <source>
        <dbReference type="Proteomes" id="UP001249851"/>
    </source>
</evidence>
<dbReference type="EMBL" id="JARQWQ010000003">
    <property type="protein sequence ID" value="KAK2573027.1"/>
    <property type="molecule type" value="Genomic_DNA"/>
</dbReference>
<reference evidence="2" key="2">
    <citation type="journal article" date="2023" name="Science">
        <title>Genomic signatures of disease resistance in endangered staghorn corals.</title>
        <authorList>
            <person name="Vollmer S.V."/>
            <person name="Selwyn J.D."/>
            <person name="Despard B.A."/>
            <person name="Roesel C.L."/>
        </authorList>
    </citation>
    <scope>NUCLEOTIDE SEQUENCE</scope>
    <source>
        <strain evidence="2">K2</strain>
    </source>
</reference>
<name>A0AAD9R4Q5_ACRCE</name>
<keyword evidence="3" id="KW-1185">Reference proteome</keyword>
<reference evidence="2" key="1">
    <citation type="journal article" date="2023" name="G3 (Bethesda)">
        <title>Whole genome assembly and annotation of the endangered Caribbean coral Acropora cervicornis.</title>
        <authorList>
            <person name="Selwyn J.D."/>
            <person name="Vollmer S.V."/>
        </authorList>
    </citation>
    <scope>NUCLEOTIDE SEQUENCE</scope>
    <source>
        <strain evidence="2">K2</strain>
    </source>
</reference>
<accession>A0AAD9R4Q5</accession>
<organism evidence="2 3">
    <name type="scientific">Acropora cervicornis</name>
    <name type="common">Staghorn coral</name>
    <dbReference type="NCBI Taxonomy" id="6130"/>
    <lineage>
        <taxon>Eukaryota</taxon>
        <taxon>Metazoa</taxon>
        <taxon>Cnidaria</taxon>
        <taxon>Anthozoa</taxon>
        <taxon>Hexacorallia</taxon>
        <taxon>Scleractinia</taxon>
        <taxon>Astrocoeniina</taxon>
        <taxon>Acroporidae</taxon>
        <taxon>Acropora</taxon>
    </lineage>
</organism>
<evidence type="ECO:0000313" key="2">
    <source>
        <dbReference type="EMBL" id="KAK2573027.1"/>
    </source>
</evidence>